<feature type="compositionally biased region" description="Low complexity" evidence="1">
    <location>
        <begin position="349"/>
        <end position="360"/>
    </location>
</feature>
<name>A0A5C6WYV3_9DELT</name>
<evidence type="ECO:0000313" key="4">
    <source>
        <dbReference type="Proteomes" id="UP000321046"/>
    </source>
</evidence>
<accession>A0A5C6WYV3</accession>
<dbReference type="PROSITE" id="PS51257">
    <property type="entry name" value="PROKAR_LIPOPROTEIN"/>
    <property type="match status" value="1"/>
</dbReference>
<evidence type="ECO:0000256" key="1">
    <source>
        <dbReference type="SAM" id="MobiDB-lite"/>
    </source>
</evidence>
<reference evidence="3 4" key="1">
    <citation type="submission" date="2019-08" db="EMBL/GenBank/DDBJ databases">
        <title>Bradymonadales sp. TMQ2.</title>
        <authorList>
            <person name="Liang Q."/>
        </authorList>
    </citation>
    <scope>NUCLEOTIDE SEQUENCE [LARGE SCALE GENOMIC DNA]</scope>
    <source>
        <strain evidence="3 4">TMQ2</strain>
    </source>
</reference>
<feature type="chain" id="PRO_5023043407" evidence="2">
    <location>
        <begin position="29"/>
        <end position="404"/>
    </location>
</feature>
<sequence>MPRHAPFVIAAHCCALLLASGTMSCASAPTEPEEVRCEECIQPPLRRAELLVHLAAEQATIAQRMRYEGTMPPPIREIAHGPRPEHPWRAPEVIGTAQTTYEGRLGWHTVSVDPVVTEGTAQRSLRGRDTHAAHCFFAERPNAHTPIFALFASHDARRGDRLYVGRHDMELARVEIALEERAPIRILRTEQLCAFRPDNNLSGAMIVSYTRQDLSPPHNGPFYGVVLVSLSDVRHTTGETTTVEVESAGGRFGQAAELREVAIERYEAPTARLLGPFNDAVEAMAAAEEHIPAGRFRLRPEHTFVRMPPQSYLDGTSPEFCPVRANCESDEAPENTVTAEESNGEASEEAAIAPASTTSGDDADEGDDADKATDDADETPAKTTPAPRVAPDTPAPSSSFPTRR</sequence>
<dbReference type="Proteomes" id="UP000321046">
    <property type="component" value="Unassembled WGS sequence"/>
</dbReference>
<comment type="caution">
    <text evidence="3">The sequence shown here is derived from an EMBL/GenBank/DDBJ whole genome shotgun (WGS) entry which is preliminary data.</text>
</comment>
<dbReference type="RefSeq" id="WP_146977562.1">
    <property type="nucleotide sequence ID" value="NZ_VOSL01000148.1"/>
</dbReference>
<evidence type="ECO:0000313" key="3">
    <source>
        <dbReference type="EMBL" id="TXD31389.1"/>
    </source>
</evidence>
<dbReference type="EMBL" id="VOSL01000148">
    <property type="protein sequence ID" value="TXD31389.1"/>
    <property type="molecule type" value="Genomic_DNA"/>
</dbReference>
<gene>
    <name evidence="3" type="ORF">FRC96_21250</name>
</gene>
<feature type="signal peptide" evidence="2">
    <location>
        <begin position="1"/>
        <end position="28"/>
    </location>
</feature>
<dbReference type="OrthoDB" id="5494880at2"/>
<dbReference type="AlphaFoldDB" id="A0A5C6WYV3"/>
<feature type="compositionally biased region" description="Polar residues" evidence="1">
    <location>
        <begin position="395"/>
        <end position="404"/>
    </location>
</feature>
<protein>
    <submittedName>
        <fullName evidence="3">Uncharacterized protein</fullName>
    </submittedName>
</protein>
<keyword evidence="2" id="KW-0732">Signal</keyword>
<proteinExistence type="predicted"/>
<evidence type="ECO:0000256" key="2">
    <source>
        <dbReference type="SAM" id="SignalP"/>
    </source>
</evidence>
<feature type="region of interest" description="Disordered" evidence="1">
    <location>
        <begin position="328"/>
        <end position="404"/>
    </location>
</feature>
<organism evidence="3 4">
    <name type="scientific">Lujinxingia vulgaris</name>
    <dbReference type="NCBI Taxonomy" id="2600176"/>
    <lineage>
        <taxon>Bacteria</taxon>
        <taxon>Deltaproteobacteria</taxon>
        <taxon>Bradymonadales</taxon>
        <taxon>Lujinxingiaceae</taxon>
        <taxon>Lujinxingia</taxon>
    </lineage>
</organism>